<name>A0A5F9C8L6_RABIT</name>
<feature type="compositionally biased region" description="Basic and acidic residues" evidence="1">
    <location>
        <begin position="1"/>
        <end position="10"/>
    </location>
</feature>
<dbReference type="Proteomes" id="UP000001811">
    <property type="component" value="Chromosome 19"/>
</dbReference>
<protein>
    <submittedName>
        <fullName evidence="2">Uncharacterized protein</fullName>
    </submittedName>
</protein>
<organism evidence="2 3">
    <name type="scientific">Oryctolagus cuniculus</name>
    <name type="common">Rabbit</name>
    <dbReference type="NCBI Taxonomy" id="9986"/>
    <lineage>
        <taxon>Eukaryota</taxon>
        <taxon>Metazoa</taxon>
        <taxon>Chordata</taxon>
        <taxon>Craniata</taxon>
        <taxon>Vertebrata</taxon>
        <taxon>Euteleostomi</taxon>
        <taxon>Mammalia</taxon>
        <taxon>Eutheria</taxon>
        <taxon>Euarchontoglires</taxon>
        <taxon>Glires</taxon>
        <taxon>Lagomorpha</taxon>
        <taxon>Leporidae</taxon>
        <taxon>Oryctolagus</taxon>
    </lineage>
</organism>
<evidence type="ECO:0000313" key="2">
    <source>
        <dbReference type="Ensembl" id="ENSOCUP00000030122.1"/>
    </source>
</evidence>
<dbReference type="Bgee" id="ENSOCUG00000036140">
    <property type="expression patterns" value="Expressed in upper lobe of left lung and 15 other cell types or tissues"/>
</dbReference>
<reference evidence="2" key="3">
    <citation type="submission" date="2025-09" db="UniProtKB">
        <authorList>
            <consortium name="Ensembl"/>
        </authorList>
    </citation>
    <scope>IDENTIFICATION</scope>
    <source>
        <strain evidence="2">Thorbecke</strain>
    </source>
</reference>
<proteinExistence type="predicted"/>
<evidence type="ECO:0000256" key="1">
    <source>
        <dbReference type="SAM" id="MobiDB-lite"/>
    </source>
</evidence>
<sequence length="44" mass="5050">MKSLKKESRLRIPANKFMEPTESVKGRPGGRLPWLGVQNSQKRL</sequence>
<accession>A0A5F9C8L6</accession>
<dbReference type="InParanoid" id="A0A5F9C8L6"/>
<dbReference type="Ensembl" id="ENSOCUT00000044625.1">
    <property type="protein sequence ID" value="ENSOCUP00000030122.1"/>
    <property type="gene ID" value="ENSOCUG00000036140.1"/>
</dbReference>
<feature type="region of interest" description="Disordered" evidence="1">
    <location>
        <begin position="1"/>
        <end position="44"/>
    </location>
</feature>
<keyword evidence="3" id="KW-1185">Reference proteome</keyword>
<dbReference type="AlphaFoldDB" id="A0A5F9C8L6"/>
<reference evidence="2" key="2">
    <citation type="submission" date="2025-08" db="UniProtKB">
        <authorList>
            <consortium name="Ensembl"/>
        </authorList>
    </citation>
    <scope>IDENTIFICATION</scope>
    <source>
        <strain evidence="2">Thorbecke</strain>
    </source>
</reference>
<evidence type="ECO:0000313" key="3">
    <source>
        <dbReference type="Proteomes" id="UP000001811"/>
    </source>
</evidence>
<reference evidence="2 3" key="1">
    <citation type="journal article" date="2011" name="Nature">
        <title>A high-resolution map of human evolutionary constraint using 29 mammals.</title>
        <authorList>
            <person name="Lindblad-Toh K."/>
            <person name="Garber M."/>
            <person name="Zuk O."/>
            <person name="Lin M.F."/>
            <person name="Parker B.J."/>
            <person name="Washietl S."/>
            <person name="Kheradpour P."/>
            <person name="Ernst J."/>
            <person name="Jordan G."/>
            <person name="Mauceli E."/>
            <person name="Ward L.D."/>
            <person name="Lowe C.B."/>
            <person name="Holloway A.K."/>
            <person name="Clamp M."/>
            <person name="Gnerre S."/>
            <person name="Alfoldi J."/>
            <person name="Beal K."/>
            <person name="Chang J."/>
            <person name="Clawson H."/>
            <person name="Cuff J."/>
            <person name="Di Palma F."/>
            <person name="Fitzgerald S."/>
            <person name="Flicek P."/>
            <person name="Guttman M."/>
            <person name="Hubisz M.J."/>
            <person name="Jaffe D.B."/>
            <person name="Jungreis I."/>
            <person name="Kent W.J."/>
            <person name="Kostka D."/>
            <person name="Lara M."/>
            <person name="Martins A.L."/>
            <person name="Massingham T."/>
            <person name="Moltke I."/>
            <person name="Raney B.J."/>
            <person name="Rasmussen M.D."/>
            <person name="Robinson J."/>
            <person name="Stark A."/>
            <person name="Vilella A.J."/>
            <person name="Wen J."/>
            <person name="Xie X."/>
            <person name="Zody M.C."/>
            <person name="Baldwin J."/>
            <person name="Bloom T."/>
            <person name="Chin C.W."/>
            <person name="Heiman D."/>
            <person name="Nicol R."/>
            <person name="Nusbaum C."/>
            <person name="Young S."/>
            <person name="Wilkinson J."/>
            <person name="Worley K.C."/>
            <person name="Kovar C.L."/>
            <person name="Muzny D.M."/>
            <person name="Gibbs R.A."/>
            <person name="Cree A."/>
            <person name="Dihn H.H."/>
            <person name="Fowler G."/>
            <person name="Jhangiani S."/>
            <person name="Joshi V."/>
            <person name="Lee S."/>
            <person name="Lewis L.R."/>
            <person name="Nazareth L.V."/>
            <person name="Okwuonu G."/>
            <person name="Santibanez J."/>
            <person name="Warren W.C."/>
            <person name="Mardis E.R."/>
            <person name="Weinstock G.M."/>
            <person name="Wilson R.K."/>
            <person name="Delehaunty K."/>
            <person name="Dooling D."/>
            <person name="Fronik C."/>
            <person name="Fulton L."/>
            <person name="Fulton B."/>
            <person name="Graves T."/>
            <person name="Minx P."/>
            <person name="Sodergren E."/>
            <person name="Birney E."/>
            <person name="Margulies E.H."/>
            <person name="Herrero J."/>
            <person name="Green E.D."/>
            <person name="Haussler D."/>
            <person name="Siepel A."/>
            <person name="Goldman N."/>
            <person name="Pollard K.S."/>
            <person name="Pedersen J.S."/>
            <person name="Lander E.S."/>
            <person name="Kellis M."/>
        </authorList>
    </citation>
    <scope>NUCLEOTIDE SEQUENCE [LARGE SCALE GENOMIC DNA]</scope>
    <source>
        <strain evidence="2 3">Thorbecke inbred</strain>
    </source>
</reference>
<dbReference type="EMBL" id="AAGW02039535">
    <property type="status" value="NOT_ANNOTATED_CDS"/>
    <property type="molecule type" value="Genomic_DNA"/>
</dbReference>